<evidence type="ECO:0000256" key="3">
    <source>
        <dbReference type="ARBA" id="ARBA00022553"/>
    </source>
</evidence>
<evidence type="ECO:0000259" key="9">
    <source>
        <dbReference type="PROSITE" id="PS50960"/>
    </source>
</evidence>
<feature type="compositionally biased region" description="Polar residues" evidence="8">
    <location>
        <begin position="19"/>
        <end position="33"/>
    </location>
</feature>
<reference evidence="10 11" key="1">
    <citation type="submission" date="2015-09" db="EMBL/GenBank/DDBJ databases">
        <title>Atta colombica WGS genome.</title>
        <authorList>
            <person name="Nygaard S."/>
            <person name="Hu H."/>
            <person name="Boomsma J."/>
            <person name="Zhang G."/>
        </authorList>
    </citation>
    <scope>NUCLEOTIDE SEQUENCE [LARGE SCALE GENOMIC DNA]</scope>
    <source>
        <strain evidence="10">Treedump-2</strain>
        <tissue evidence="10">Whole body</tissue>
    </source>
</reference>
<dbReference type="PROSITE" id="PS50960">
    <property type="entry name" value="HTH_PSQ"/>
    <property type="match status" value="1"/>
</dbReference>
<dbReference type="Gene3D" id="1.10.10.10">
    <property type="entry name" value="Winged helix-like DNA-binding domain superfamily/Winged helix DNA-binding domain"/>
    <property type="match status" value="1"/>
</dbReference>
<keyword evidence="5 7" id="KW-0238">DNA-binding</keyword>
<evidence type="ECO:0000313" key="11">
    <source>
        <dbReference type="Proteomes" id="UP000078540"/>
    </source>
</evidence>
<organism evidence="10 11">
    <name type="scientific">Atta colombica</name>
    <dbReference type="NCBI Taxonomy" id="520822"/>
    <lineage>
        <taxon>Eukaryota</taxon>
        <taxon>Metazoa</taxon>
        <taxon>Ecdysozoa</taxon>
        <taxon>Arthropoda</taxon>
        <taxon>Hexapoda</taxon>
        <taxon>Insecta</taxon>
        <taxon>Pterygota</taxon>
        <taxon>Neoptera</taxon>
        <taxon>Endopterygota</taxon>
        <taxon>Hymenoptera</taxon>
        <taxon>Apocrita</taxon>
        <taxon>Aculeata</taxon>
        <taxon>Formicoidea</taxon>
        <taxon>Formicidae</taxon>
        <taxon>Myrmicinae</taxon>
        <taxon>Atta</taxon>
    </lineage>
</organism>
<feature type="compositionally biased region" description="Polar residues" evidence="8">
    <location>
        <begin position="351"/>
        <end position="397"/>
    </location>
</feature>
<dbReference type="PANTHER" id="PTHR33215">
    <property type="entry name" value="PROTEIN DISTAL ANTENNA"/>
    <property type="match status" value="1"/>
</dbReference>
<gene>
    <name evidence="10" type="ORF">ALC53_07816</name>
</gene>
<evidence type="ECO:0000256" key="6">
    <source>
        <dbReference type="ARBA" id="ARBA00023163"/>
    </source>
</evidence>
<keyword evidence="2" id="KW-0217">Developmental protein</keyword>
<dbReference type="InterPro" id="IPR009057">
    <property type="entry name" value="Homeodomain-like_sf"/>
</dbReference>
<evidence type="ECO:0000256" key="4">
    <source>
        <dbReference type="ARBA" id="ARBA00023015"/>
    </source>
</evidence>
<evidence type="ECO:0000313" key="10">
    <source>
        <dbReference type="EMBL" id="KYM81822.1"/>
    </source>
</evidence>
<feature type="region of interest" description="Disordered" evidence="8">
    <location>
        <begin position="339"/>
        <end position="414"/>
    </location>
</feature>
<feature type="domain" description="HTH psq-type" evidence="9">
    <location>
        <begin position="98"/>
        <end position="149"/>
    </location>
</feature>
<dbReference type="Pfam" id="PF04218">
    <property type="entry name" value="CENP-B_N"/>
    <property type="match status" value="1"/>
</dbReference>
<accession>A0A195BC76</accession>
<feature type="DNA-binding region" description="H-T-H motif" evidence="7">
    <location>
        <begin position="125"/>
        <end position="145"/>
    </location>
</feature>
<dbReference type="InterPro" id="IPR007889">
    <property type="entry name" value="HTH_Psq"/>
</dbReference>
<comment type="subcellular location">
    <subcellularLocation>
        <location evidence="1 7">Nucleus</location>
    </subcellularLocation>
</comment>
<proteinExistence type="predicted"/>
<dbReference type="SUPFAM" id="SSF46689">
    <property type="entry name" value="Homeodomain-like"/>
    <property type="match status" value="1"/>
</dbReference>
<feature type="compositionally biased region" description="Low complexity" evidence="8">
    <location>
        <begin position="177"/>
        <end position="194"/>
    </location>
</feature>
<feature type="compositionally biased region" description="Polar residues" evidence="8">
    <location>
        <begin position="73"/>
        <end position="89"/>
    </location>
</feature>
<keyword evidence="4" id="KW-0805">Transcription regulation</keyword>
<sequence length="522" mass="57614">MLFLVIKTISEHSIKCPSVDTTKNSKLDQQQESAVDLSPDSGGSADRRDRRPTRRQHNTSHYHRQNYMLSGRYENNLNSDPGPSTSSRGTMPRNESRQAGKRPLRALTPQEKIDAINRVHNGESKAAVARDIGVPESTLRGWCKAEDKIMSQVNNIKTSGTTLPGTSLAGYEHILTSSSDNSNNSAVGGSSSRSTPTTQATMLGLSTSAVTERTEEFEAGPSHKRIKLENSSAGTTMANNISSVRAPVVSDTLFNNLYNIPSDANKTVATAFLNSLGKEVYFPYPGYANVINLINEIARTHGPTFALNILKQQQQLQQQLQQQQQQQLQQLQQQTNNTLLNGNKRKHSAPGLTSTMDIPKPSSRTQNNQSPNMEKSSGNVSQLNYEIAMPSTSSSDPVANIPQRKTSRKSKSLSSVIDGLYQPYEPPSSSSVKAVKFDTVNNNNNDDDMDNETARKNYPGILPPGCNEMVEYCTKLLQWLHLYGSPVSTMKQIGYIQRISTRLQDWIQKSKKELPQRTNGIS</sequence>
<dbReference type="AlphaFoldDB" id="A0A195BC76"/>
<evidence type="ECO:0000256" key="5">
    <source>
        <dbReference type="ARBA" id="ARBA00023125"/>
    </source>
</evidence>
<protein>
    <submittedName>
        <fullName evidence="10">Protein distal antenna</fullName>
    </submittedName>
</protein>
<dbReference type="InterPro" id="IPR036388">
    <property type="entry name" value="WH-like_DNA-bd_sf"/>
</dbReference>
<keyword evidence="7" id="KW-0539">Nucleus</keyword>
<keyword evidence="11" id="KW-1185">Reference proteome</keyword>
<dbReference type="PANTHER" id="PTHR33215:SF13">
    <property type="entry name" value="PROTEIN DISTAL ANTENNA"/>
    <property type="match status" value="1"/>
</dbReference>
<dbReference type="Proteomes" id="UP000078540">
    <property type="component" value="Unassembled WGS sequence"/>
</dbReference>
<name>A0A195BC76_9HYME</name>
<keyword evidence="3" id="KW-0597">Phosphoprotein</keyword>
<dbReference type="EMBL" id="KQ976529">
    <property type="protein sequence ID" value="KYM81822.1"/>
    <property type="molecule type" value="Genomic_DNA"/>
</dbReference>
<evidence type="ECO:0000256" key="2">
    <source>
        <dbReference type="ARBA" id="ARBA00022473"/>
    </source>
</evidence>
<dbReference type="GO" id="GO:0005634">
    <property type="term" value="C:nucleus"/>
    <property type="evidence" value="ECO:0007669"/>
    <property type="project" value="UniProtKB-SubCell"/>
</dbReference>
<evidence type="ECO:0000256" key="7">
    <source>
        <dbReference type="PROSITE-ProRule" id="PRU00320"/>
    </source>
</evidence>
<evidence type="ECO:0000256" key="1">
    <source>
        <dbReference type="ARBA" id="ARBA00004123"/>
    </source>
</evidence>
<feature type="region of interest" description="Disordered" evidence="8">
    <location>
        <begin position="176"/>
        <end position="199"/>
    </location>
</feature>
<dbReference type="InterPro" id="IPR051839">
    <property type="entry name" value="RD_transcriptional_regulator"/>
</dbReference>
<keyword evidence="6" id="KW-0804">Transcription</keyword>
<dbReference type="GO" id="GO:0003677">
    <property type="term" value="F:DNA binding"/>
    <property type="evidence" value="ECO:0007669"/>
    <property type="project" value="UniProtKB-UniRule"/>
</dbReference>
<feature type="region of interest" description="Disordered" evidence="8">
    <location>
        <begin position="17"/>
        <end position="108"/>
    </location>
</feature>
<feature type="compositionally biased region" description="Basic residues" evidence="8">
    <location>
        <begin position="50"/>
        <end position="64"/>
    </location>
</feature>
<evidence type="ECO:0000256" key="8">
    <source>
        <dbReference type="SAM" id="MobiDB-lite"/>
    </source>
</evidence>